<dbReference type="FunFam" id="3.40.50.720:FF:000212">
    <property type="entry name" value="Glutamate dehydrogenase"/>
    <property type="match status" value="1"/>
</dbReference>
<sequence length="268" mass="29040">MDSDLVRMEVLNALYSSGNPLRIRKTKSSSSTGEAAKASCCPNFRVVFAIEALLDDYGGSISKMKFAIQGFGNVGSWAAKLIHERGGKIVAVSAITGVVENPNGIDIPALLKHEESTNSLKGFNGGDAMDPNNLLIHECDVLISCALGGVLIKDNVADVKAKFVIEAANHPTDPEADKILSKKGVVVLLDIYANAGGVTVSYFKWVQNIQGFMWDEEKVNHELEKYLRRTSHEIKAMCSTHGCNLRMGTFTLGVSRVARATLLRGWEA</sequence>
<dbReference type="AlphaFoldDB" id="A0A7J7G989"/>
<evidence type="ECO:0000259" key="8">
    <source>
        <dbReference type="SMART" id="SM00839"/>
    </source>
</evidence>
<gene>
    <name evidence="9" type="ORF">HYC85_027620</name>
</gene>
<dbReference type="SUPFAM" id="SSF51735">
    <property type="entry name" value="NAD(P)-binding Rossmann-fold domains"/>
    <property type="match status" value="1"/>
</dbReference>
<evidence type="ECO:0000256" key="7">
    <source>
        <dbReference type="RuleBase" id="RU004417"/>
    </source>
</evidence>
<dbReference type="PRINTS" id="PR00082">
    <property type="entry name" value="GLFDHDRGNASE"/>
</dbReference>
<organism evidence="9 10">
    <name type="scientific">Camellia sinensis</name>
    <name type="common">Tea plant</name>
    <name type="synonym">Thea sinensis</name>
    <dbReference type="NCBI Taxonomy" id="4442"/>
    <lineage>
        <taxon>Eukaryota</taxon>
        <taxon>Viridiplantae</taxon>
        <taxon>Streptophyta</taxon>
        <taxon>Embryophyta</taxon>
        <taxon>Tracheophyta</taxon>
        <taxon>Spermatophyta</taxon>
        <taxon>Magnoliopsida</taxon>
        <taxon>eudicotyledons</taxon>
        <taxon>Gunneridae</taxon>
        <taxon>Pentapetalae</taxon>
        <taxon>asterids</taxon>
        <taxon>Ericales</taxon>
        <taxon>Theaceae</taxon>
        <taxon>Camellia</taxon>
    </lineage>
</organism>
<evidence type="ECO:0000256" key="4">
    <source>
        <dbReference type="ARBA" id="ARBA00023027"/>
    </source>
</evidence>
<proteinExistence type="inferred from homology"/>
<dbReference type="EMBL" id="JACBKZ010000013">
    <property type="protein sequence ID" value="KAF5936491.1"/>
    <property type="molecule type" value="Genomic_DNA"/>
</dbReference>
<protein>
    <recommendedName>
        <fullName evidence="2">glutamate dehydrogenase [NAD(P)(+)]</fullName>
        <ecNumber evidence="2">1.4.1.3</ecNumber>
    </recommendedName>
</protein>
<evidence type="ECO:0000256" key="3">
    <source>
        <dbReference type="ARBA" id="ARBA00023002"/>
    </source>
</evidence>
<comment type="similarity">
    <text evidence="1 7">Belongs to the Glu/Leu/Phe/Val dehydrogenases family.</text>
</comment>
<evidence type="ECO:0000313" key="10">
    <source>
        <dbReference type="Proteomes" id="UP000593564"/>
    </source>
</evidence>
<feature type="domain" description="Glutamate/phenylalanine/leucine/valine/L-tryptophan dehydrogenase C-terminal" evidence="8">
    <location>
        <begin position="46"/>
        <end position="265"/>
    </location>
</feature>
<dbReference type="InterPro" id="IPR033922">
    <property type="entry name" value="NAD_bind_Glu_DH"/>
</dbReference>
<dbReference type="Proteomes" id="UP000593564">
    <property type="component" value="Unassembled WGS sequence"/>
</dbReference>
<dbReference type="SMART" id="SM00839">
    <property type="entry name" value="ELFV_dehydrog"/>
    <property type="match status" value="1"/>
</dbReference>
<dbReference type="InterPro" id="IPR036291">
    <property type="entry name" value="NAD(P)-bd_dom_sf"/>
</dbReference>
<dbReference type="InterPro" id="IPR006096">
    <property type="entry name" value="Glu/Leu/Phe/Val/Trp_DH_C"/>
</dbReference>
<comment type="catalytic activity">
    <reaction evidence="6">
        <text>L-glutamate + NADP(+) + H2O = 2-oxoglutarate + NH4(+) + NADPH + H(+)</text>
        <dbReference type="Rhea" id="RHEA:11612"/>
        <dbReference type="ChEBI" id="CHEBI:15377"/>
        <dbReference type="ChEBI" id="CHEBI:15378"/>
        <dbReference type="ChEBI" id="CHEBI:16810"/>
        <dbReference type="ChEBI" id="CHEBI:28938"/>
        <dbReference type="ChEBI" id="CHEBI:29985"/>
        <dbReference type="ChEBI" id="CHEBI:57783"/>
        <dbReference type="ChEBI" id="CHEBI:58349"/>
        <dbReference type="EC" id="1.4.1.3"/>
    </reaction>
</comment>
<dbReference type="PANTHER" id="PTHR11606">
    <property type="entry name" value="GLUTAMATE DEHYDROGENASE"/>
    <property type="match status" value="1"/>
</dbReference>
<dbReference type="PANTHER" id="PTHR11606:SF31">
    <property type="entry name" value="GLUTAMATE DEHYDROGENASE"/>
    <property type="match status" value="1"/>
</dbReference>
<keyword evidence="4" id="KW-0520">NAD</keyword>
<dbReference type="GO" id="GO:0006538">
    <property type="term" value="P:L-glutamate catabolic process"/>
    <property type="evidence" value="ECO:0007669"/>
    <property type="project" value="TreeGrafter"/>
</dbReference>
<evidence type="ECO:0000256" key="5">
    <source>
        <dbReference type="ARBA" id="ARBA00047867"/>
    </source>
</evidence>
<dbReference type="GO" id="GO:0004352">
    <property type="term" value="F:glutamate dehydrogenase (NAD+) activity"/>
    <property type="evidence" value="ECO:0007669"/>
    <property type="project" value="TreeGrafter"/>
</dbReference>
<evidence type="ECO:0000313" key="9">
    <source>
        <dbReference type="EMBL" id="KAF5936491.1"/>
    </source>
</evidence>
<accession>A0A7J7G989</accession>
<dbReference type="CDD" id="cd01076">
    <property type="entry name" value="NAD_bind_1_Glu_DH"/>
    <property type="match status" value="1"/>
</dbReference>
<comment type="catalytic activity">
    <reaction evidence="5">
        <text>L-glutamate + NAD(+) + H2O = 2-oxoglutarate + NH4(+) + NADH + H(+)</text>
        <dbReference type="Rhea" id="RHEA:15133"/>
        <dbReference type="ChEBI" id="CHEBI:15377"/>
        <dbReference type="ChEBI" id="CHEBI:15378"/>
        <dbReference type="ChEBI" id="CHEBI:16810"/>
        <dbReference type="ChEBI" id="CHEBI:28938"/>
        <dbReference type="ChEBI" id="CHEBI:29985"/>
        <dbReference type="ChEBI" id="CHEBI:57540"/>
        <dbReference type="ChEBI" id="CHEBI:57945"/>
        <dbReference type="EC" id="1.4.1.3"/>
    </reaction>
</comment>
<reference evidence="10" key="1">
    <citation type="journal article" date="2020" name="Nat. Commun.">
        <title>Genome assembly of wild tea tree DASZ reveals pedigree and selection history of tea varieties.</title>
        <authorList>
            <person name="Zhang W."/>
            <person name="Zhang Y."/>
            <person name="Qiu H."/>
            <person name="Guo Y."/>
            <person name="Wan H."/>
            <person name="Zhang X."/>
            <person name="Scossa F."/>
            <person name="Alseekh S."/>
            <person name="Zhang Q."/>
            <person name="Wang P."/>
            <person name="Xu L."/>
            <person name="Schmidt M.H."/>
            <person name="Jia X."/>
            <person name="Li D."/>
            <person name="Zhu A."/>
            <person name="Guo F."/>
            <person name="Chen W."/>
            <person name="Ni D."/>
            <person name="Usadel B."/>
            <person name="Fernie A.R."/>
            <person name="Wen W."/>
        </authorList>
    </citation>
    <scope>NUCLEOTIDE SEQUENCE [LARGE SCALE GENOMIC DNA]</scope>
    <source>
        <strain evidence="10">cv. G240</strain>
    </source>
</reference>
<evidence type="ECO:0000256" key="6">
    <source>
        <dbReference type="ARBA" id="ARBA00048577"/>
    </source>
</evidence>
<dbReference type="InterPro" id="IPR006095">
    <property type="entry name" value="Glu/Leu/Phe/Val/Trp_DH"/>
</dbReference>
<name>A0A7J7G989_CAMSI</name>
<keyword evidence="3 7" id="KW-0560">Oxidoreductase</keyword>
<reference evidence="9 10" key="2">
    <citation type="submission" date="2020-07" db="EMBL/GenBank/DDBJ databases">
        <title>Genome assembly of wild tea tree DASZ reveals pedigree and selection history of tea varieties.</title>
        <authorList>
            <person name="Zhang W."/>
        </authorList>
    </citation>
    <scope>NUCLEOTIDE SEQUENCE [LARGE SCALE GENOMIC DNA]</scope>
    <source>
        <strain evidence="10">cv. G240</strain>
        <tissue evidence="9">Leaf</tissue>
    </source>
</reference>
<comment type="caution">
    <text evidence="9">The sequence shown here is derived from an EMBL/GenBank/DDBJ whole genome shotgun (WGS) entry which is preliminary data.</text>
</comment>
<dbReference type="Pfam" id="PF00208">
    <property type="entry name" value="ELFV_dehydrog"/>
    <property type="match status" value="1"/>
</dbReference>
<evidence type="ECO:0000256" key="1">
    <source>
        <dbReference type="ARBA" id="ARBA00006382"/>
    </source>
</evidence>
<dbReference type="EC" id="1.4.1.3" evidence="2"/>
<keyword evidence="10" id="KW-1185">Reference proteome</keyword>
<dbReference type="GO" id="GO:0005739">
    <property type="term" value="C:mitochondrion"/>
    <property type="evidence" value="ECO:0007669"/>
    <property type="project" value="TreeGrafter"/>
</dbReference>
<dbReference type="Gene3D" id="3.40.50.720">
    <property type="entry name" value="NAD(P)-binding Rossmann-like Domain"/>
    <property type="match status" value="1"/>
</dbReference>
<evidence type="ECO:0000256" key="2">
    <source>
        <dbReference type="ARBA" id="ARBA00012889"/>
    </source>
</evidence>